<comment type="caution">
    <text evidence="1">The sequence shown here is derived from an EMBL/GenBank/DDBJ whole genome shotgun (WGS) entry which is preliminary data.</text>
</comment>
<evidence type="ECO:0000313" key="2">
    <source>
        <dbReference type="Proteomes" id="UP000299102"/>
    </source>
</evidence>
<dbReference type="EMBL" id="BGZK01000158">
    <property type="protein sequence ID" value="GBP24151.1"/>
    <property type="molecule type" value="Genomic_DNA"/>
</dbReference>
<evidence type="ECO:0000313" key="1">
    <source>
        <dbReference type="EMBL" id="GBP24151.1"/>
    </source>
</evidence>
<accession>A0A4C1UCI3</accession>
<protein>
    <submittedName>
        <fullName evidence="1">Uncharacterized protein</fullName>
    </submittedName>
</protein>
<sequence length="101" mass="11092">MSQPERVAVVVVVVTRPLRSSRDTDNIIGIRVRPLSHSNTRVSISNFSAVPAAMIPGGTEGSFACNKKKYSIWNVPVDEFTLAMTLFLLALTHLDLILPQD</sequence>
<name>A0A4C1UCI3_EUMVA</name>
<dbReference type="AlphaFoldDB" id="A0A4C1UCI3"/>
<organism evidence="1 2">
    <name type="scientific">Eumeta variegata</name>
    <name type="common">Bagworm moth</name>
    <name type="synonym">Eumeta japonica</name>
    <dbReference type="NCBI Taxonomy" id="151549"/>
    <lineage>
        <taxon>Eukaryota</taxon>
        <taxon>Metazoa</taxon>
        <taxon>Ecdysozoa</taxon>
        <taxon>Arthropoda</taxon>
        <taxon>Hexapoda</taxon>
        <taxon>Insecta</taxon>
        <taxon>Pterygota</taxon>
        <taxon>Neoptera</taxon>
        <taxon>Endopterygota</taxon>
        <taxon>Lepidoptera</taxon>
        <taxon>Glossata</taxon>
        <taxon>Ditrysia</taxon>
        <taxon>Tineoidea</taxon>
        <taxon>Psychidae</taxon>
        <taxon>Oiketicinae</taxon>
        <taxon>Eumeta</taxon>
    </lineage>
</organism>
<dbReference type="Proteomes" id="UP000299102">
    <property type="component" value="Unassembled WGS sequence"/>
</dbReference>
<keyword evidence="2" id="KW-1185">Reference proteome</keyword>
<proteinExistence type="predicted"/>
<reference evidence="1 2" key="1">
    <citation type="journal article" date="2019" name="Commun. Biol.">
        <title>The bagworm genome reveals a unique fibroin gene that provides high tensile strength.</title>
        <authorList>
            <person name="Kono N."/>
            <person name="Nakamura H."/>
            <person name="Ohtoshi R."/>
            <person name="Tomita M."/>
            <person name="Numata K."/>
            <person name="Arakawa K."/>
        </authorList>
    </citation>
    <scope>NUCLEOTIDE SEQUENCE [LARGE SCALE GENOMIC DNA]</scope>
</reference>
<gene>
    <name evidence="1" type="ORF">EVAR_10375_1</name>
</gene>